<dbReference type="Proteomes" id="UP001485459">
    <property type="component" value="Chromosome"/>
</dbReference>
<reference evidence="2" key="1">
    <citation type="submission" date="2024-03" db="EMBL/GenBank/DDBJ databases">
        <title>Chitinophaga horti sp. nov., isolated from garden soil.</title>
        <authorList>
            <person name="Lee D.S."/>
            <person name="Han D.M."/>
            <person name="Baek J.H."/>
            <person name="Choi D.G."/>
            <person name="Jeon J.H."/>
            <person name="Jeon C.O."/>
        </authorList>
    </citation>
    <scope>NUCLEOTIDE SEQUENCE [LARGE SCALE GENOMIC DNA]</scope>
    <source>
        <strain evidence="2">GPA1</strain>
    </source>
</reference>
<dbReference type="EMBL" id="CP149822">
    <property type="protein sequence ID" value="WZN41420.1"/>
    <property type="molecule type" value="Genomic_DNA"/>
</dbReference>
<accession>A0ABZ2YQC1</accession>
<dbReference type="RefSeq" id="WP_341836269.1">
    <property type="nucleotide sequence ID" value="NZ_CP149822.1"/>
</dbReference>
<keyword evidence="2" id="KW-1185">Reference proteome</keyword>
<organism evidence="1 2">
    <name type="scientific">Chitinophaga pollutisoli</name>
    <dbReference type="NCBI Taxonomy" id="3133966"/>
    <lineage>
        <taxon>Bacteria</taxon>
        <taxon>Pseudomonadati</taxon>
        <taxon>Bacteroidota</taxon>
        <taxon>Chitinophagia</taxon>
        <taxon>Chitinophagales</taxon>
        <taxon>Chitinophagaceae</taxon>
        <taxon>Chitinophaga</taxon>
    </lineage>
</organism>
<evidence type="ECO:0000313" key="1">
    <source>
        <dbReference type="EMBL" id="WZN41420.1"/>
    </source>
</evidence>
<evidence type="ECO:0008006" key="3">
    <source>
        <dbReference type="Google" id="ProtNLM"/>
    </source>
</evidence>
<sequence>MKRILLPGLAVAAICALWSCEKEKETERTVRQLVITGMEGPDTIIRGETVSLKVTVLAGPCEDIALLHSITYGDTLVISSLAGRDVQTPDCSHGAGSRDHVFSLAIGDPGPKYFRFFNNTPEGFIDSIYVK</sequence>
<gene>
    <name evidence="1" type="ORF">WJU16_00010</name>
</gene>
<name>A0ABZ2YQC1_9BACT</name>
<evidence type="ECO:0000313" key="2">
    <source>
        <dbReference type="Proteomes" id="UP001485459"/>
    </source>
</evidence>
<proteinExistence type="predicted"/>
<protein>
    <recommendedName>
        <fullName evidence="3">Lipoprotein</fullName>
    </recommendedName>
</protein>